<sequence length="200" mass="21408">MKRMNLKGQASIELILLLVVVLLLVHTLIMPSFDIAQKSANDVSSIVNVRNSAQRLANAIELVDSSAAGARQTIHLMVPNRSQLFCWGDFTPGSVVVSGGSGAPGDYVIQPGDNPKIAFVIKPELDSPEACAHDFLALYDPSDPELKKACAGLVPLNLSTQIHCTRGIQRIDQNSAGFYDVTVTKELSGTSFVVKVDFAG</sequence>
<reference evidence="1" key="1">
    <citation type="submission" date="2021-03" db="EMBL/GenBank/DDBJ databases">
        <authorList>
            <person name="Jaffe A."/>
        </authorList>
    </citation>
    <scope>NUCLEOTIDE SEQUENCE</scope>
    <source>
        <strain evidence="1">RIFCSPLOWO2_01_FULL_43_13</strain>
    </source>
</reference>
<dbReference type="Proteomes" id="UP000680185">
    <property type="component" value="Unassembled WGS sequence"/>
</dbReference>
<name>A0A8T4KUI0_9ARCH</name>
<evidence type="ECO:0000313" key="2">
    <source>
        <dbReference type="Proteomes" id="UP000680185"/>
    </source>
</evidence>
<dbReference type="EMBL" id="JAGVWB010000035">
    <property type="protein sequence ID" value="MBS3058738.1"/>
    <property type="molecule type" value="Genomic_DNA"/>
</dbReference>
<evidence type="ECO:0008006" key="3">
    <source>
        <dbReference type="Google" id="ProtNLM"/>
    </source>
</evidence>
<reference evidence="1" key="2">
    <citation type="submission" date="2021-05" db="EMBL/GenBank/DDBJ databases">
        <title>Protein family content uncovers lineage relationships and bacterial pathway maintenance mechanisms in DPANN archaea.</title>
        <authorList>
            <person name="Castelle C.J."/>
            <person name="Meheust R."/>
            <person name="Jaffe A.L."/>
            <person name="Seitz K."/>
            <person name="Gong X."/>
            <person name="Baker B.J."/>
            <person name="Banfield J.F."/>
        </authorList>
    </citation>
    <scope>NUCLEOTIDE SEQUENCE</scope>
    <source>
        <strain evidence="1">RIFCSPLOWO2_01_FULL_43_13</strain>
    </source>
</reference>
<gene>
    <name evidence="1" type="ORF">J4478_05050</name>
</gene>
<comment type="caution">
    <text evidence="1">The sequence shown here is derived from an EMBL/GenBank/DDBJ whole genome shotgun (WGS) entry which is preliminary data.</text>
</comment>
<organism evidence="1 2">
    <name type="scientific">Candidatus Iainarchaeum sp</name>
    <dbReference type="NCBI Taxonomy" id="3101447"/>
    <lineage>
        <taxon>Archaea</taxon>
        <taxon>Candidatus Iainarchaeota</taxon>
        <taxon>Candidatus Iainarchaeia</taxon>
        <taxon>Candidatus Iainarchaeales</taxon>
        <taxon>Candidatus Iainarchaeaceae</taxon>
        <taxon>Candidatus Iainarchaeum</taxon>
    </lineage>
</organism>
<accession>A0A8T4KUI0</accession>
<dbReference type="AlphaFoldDB" id="A0A8T4KUI0"/>
<protein>
    <recommendedName>
        <fullName evidence="3">Class III signal peptide-containing protein</fullName>
    </recommendedName>
</protein>
<evidence type="ECO:0000313" key="1">
    <source>
        <dbReference type="EMBL" id="MBS3058738.1"/>
    </source>
</evidence>
<proteinExistence type="predicted"/>